<dbReference type="EMBL" id="JYDJ01000278">
    <property type="protein sequence ID" value="KRX38194.1"/>
    <property type="molecule type" value="Genomic_DNA"/>
</dbReference>
<feature type="compositionally biased region" description="Basic and acidic residues" evidence="15">
    <location>
        <begin position="44"/>
        <end position="56"/>
    </location>
</feature>
<sequence length="1239" mass="141619">LNLLFAELTITRFKSMSDEGELRDSDEEQTIRPATSVHQMNIYEFKRDRSSSERCEKKSRKRSGKTDRHFTKERVSHHRRGEANAGNSEGKRKSRIDSSPRRSSPADKNITRGHGTDRRGSSRKRESQGRLIRERESRDRKLNSEGRHSRHDSKEMYYHHTVSASSHRSRKETYKDVKKSERRSSRHRSRSRRTSSTSTNRRILSVEEKIENVELPVKKDSNQQKESVPSKIKRYSSVNIQAEVQLTPETSPIILGDDHESIGESLNEEKMLLQVLPTSSADQHTGLRSISAREALSESGEEAEADVARSQSSSSFGIFFELELYNIVLGKRSHSFSSSKSADAENENNIFDESKTADVATSSKNDDSPSDSIQKLPVYYPSIMGCRSVEEYHCLNRIEEGTYGVVYRAMEKRTGEIVALKRLKMEKEREGFPITSLREVNMLMKVGKHPNVVNVLEVVVGSSMDKIYLVMEYVEHDMKSLMETMKQPFLVGEVKTLTRQLLNGLYHLHDNWILHRDLKTSNLLLNHMGILKIGDFGLSREYGSPLRSYTPVVVTLWYRAPELLLGIKEYSTSIDVWSVGCIFGEFLTLKPLFAGKSEIEQMNKIFKMLGTPNETIWPGYSSLPGVKRMTFAEYPFSSLRKHFGATLSDKGFDLMNKLLTYDPKARISAFDAMAHEWFHEEPRPIHPSQFPTWPAKSQNRIRHNVCPRPPSGGKTFKDVNDDTNKELLEKLKIAPNQSRAAGFNLKFDMPNRGRIFASQNDSVPVTCHVLRDWMKNALLALDGKHIRTLAQLTWDFGSGRLRKWILIIIIIIIISSSSSRSINVVVVIAGVTGTLMTTAHGHAAANDIANAIKEKTKKSCWNGGQNISISLVVRLANKTFNNHCKEKELSQPLRPPVPSASLPLSNAANSNTTVDCIQLDDTKSYSTTTVVESVVADDRQQQLQIDVDSKFERICTVGTGSYGRVYLARQRDSGKFYALKVMSFRKIVRSKQQNHVLSERKVLEKLNTPFAVKLHWAYHDAKCLYMLLDYVPGGELLSHIRFRKQFSNDVARFYAAEIVVALEYLHERGIVYRDLKPENNMDNVRYTRISRTRNSNWQRLQSSCGLVVTGKTPFEAPTAIELYQNIVYGDFKFTRQFERGARDIIRKFLRVEKSKRLGNTKEGILAVKNHRWFVSVNWDLVAHRRLQPPINPKVSHDGDAGNYHEYEEIDLNEFKESSDEDMRHFVDWDYNISLVLDEE</sequence>
<dbReference type="InterPro" id="IPR000961">
    <property type="entry name" value="AGC-kinase_C"/>
</dbReference>
<evidence type="ECO:0000256" key="11">
    <source>
        <dbReference type="ARBA" id="ARBA00047811"/>
    </source>
</evidence>
<evidence type="ECO:0000256" key="3">
    <source>
        <dbReference type="ARBA" id="ARBA00012425"/>
    </source>
</evidence>
<evidence type="ECO:0000256" key="14">
    <source>
        <dbReference type="PROSITE-ProRule" id="PRU10141"/>
    </source>
</evidence>
<keyword evidence="8 18" id="KW-0418">Kinase</keyword>
<dbReference type="EC" id="2.7.11.22" evidence="3"/>
<dbReference type="InterPro" id="IPR000719">
    <property type="entry name" value="Prot_kinase_dom"/>
</dbReference>
<dbReference type="SMART" id="SM00133">
    <property type="entry name" value="S_TK_X"/>
    <property type="match status" value="1"/>
</dbReference>
<name>A0A0V0TGP1_9BILA</name>
<keyword evidence="5" id="KW-0597">Phosphoprotein</keyword>
<dbReference type="InterPro" id="IPR017441">
    <property type="entry name" value="Protein_kinase_ATP_BS"/>
</dbReference>
<feature type="region of interest" description="Disordered" evidence="15">
    <location>
        <begin position="337"/>
        <end position="373"/>
    </location>
</feature>
<feature type="domain" description="AGC-kinase C-terminal" evidence="17">
    <location>
        <begin position="1174"/>
        <end position="1239"/>
    </location>
</feature>
<evidence type="ECO:0000256" key="2">
    <source>
        <dbReference type="ARBA" id="ARBA00006485"/>
    </source>
</evidence>
<comment type="similarity">
    <text evidence="2">Belongs to the protein kinase superfamily. CMGC Ser/Thr protein kinase family. CDC2/CDKX subfamily.</text>
</comment>
<dbReference type="InterPro" id="IPR008271">
    <property type="entry name" value="Ser/Thr_kinase_AS"/>
</dbReference>
<dbReference type="OrthoDB" id="647at2759"/>
<dbReference type="GO" id="GO:0005524">
    <property type="term" value="F:ATP binding"/>
    <property type="evidence" value="ECO:0007669"/>
    <property type="project" value="UniProtKB-UniRule"/>
</dbReference>
<dbReference type="AlphaFoldDB" id="A0A0V0TGP1"/>
<organism evidence="18 19">
    <name type="scientific">Trichinella murrelli</name>
    <dbReference type="NCBI Taxonomy" id="144512"/>
    <lineage>
        <taxon>Eukaryota</taxon>
        <taxon>Metazoa</taxon>
        <taxon>Ecdysozoa</taxon>
        <taxon>Nematoda</taxon>
        <taxon>Enoplea</taxon>
        <taxon>Dorylaimia</taxon>
        <taxon>Trichinellida</taxon>
        <taxon>Trichinellidae</taxon>
        <taxon>Trichinella</taxon>
    </lineage>
</organism>
<evidence type="ECO:0000256" key="13">
    <source>
        <dbReference type="ARBA" id="ARBA00079859"/>
    </source>
</evidence>
<evidence type="ECO:0000256" key="15">
    <source>
        <dbReference type="SAM" id="MobiDB-lite"/>
    </source>
</evidence>
<keyword evidence="9 14" id="KW-0067">ATP-binding</keyword>
<keyword evidence="7 14" id="KW-0547">Nucleotide-binding</keyword>
<dbReference type="InterPro" id="IPR045267">
    <property type="entry name" value="CDK11/PITSLRE_STKc"/>
</dbReference>
<dbReference type="InterPro" id="IPR011009">
    <property type="entry name" value="Kinase-like_dom_sf"/>
</dbReference>
<evidence type="ECO:0000259" key="17">
    <source>
        <dbReference type="PROSITE" id="PS51285"/>
    </source>
</evidence>
<dbReference type="PROSITE" id="PS50011">
    <property type="entry name" value="PROTEIN_KINASE_DOM"/>
    <property type="match status" value="2"/>
</dbReference>
<comment type="catalytic activity">
    <reaction evidence="12">
        <text>L-seryl-[protein] + ATP = O-phospho-L-seryl-[protein] + ADP + H(+)</text>
        <dbReference type="Rhea" id="RHEA:17989"/>
        <dbReference type="Rhea" id="RHEA-COMP:9863"/>
        <dbReference type="Rhea" id="RHEA-COMP:11604"/>
        <dbReference type="ChEBI" id="CHEBI:15378"/>
        <dbReference type="ChEBI" id="CHEBI:29999"/>
        <dbReference type="ChEBI" id="CHEBI:30616"/>
        <dbReference type="ChEBI" id="CHEBI:83421"/>
        <dbReference type="ChEBI" id="CHEBI:456216"/>
        <dbReference type="EC" id="2.7.11.22"/>
    </reaction>
</comment>
<dbReference type="PANTHER" id="PTHR24353">
    <property type="entry name" value="CYCLIC NUCLEOTIDE-DEPENDENT PROTEIN KINASE"/>
    <property type="match status" value="1"/>
</dbReference>
<keyword evidence="10" id="KW-0131">Cell cycle</keyword>
<dbReference type="GO" id="GO:0005634">
    <property type="term" value="C:nucleus"/>
    <property type="evidence" value="ECO:0007669"/>
    <property type="project" value="UniProtKB-ARBA"/>
</dbReference>
<dbReference type="Proteomes" id="UP000055048">
    <property type="component" value="Unassembled WGS sequence"/>
</dbReference>
<keyword evidence="19" id="KW-1185">Reference proteome</keyword>
<dbReference type="GO" id="GO:0005952">
    <property type="term" value="C:cAMP-dependent protein kinase complex"/>
    <property type="evidence" value="ECO:0007669"/>
    <property type="project" value="TreeGrafter"/>
</dbReference>
<dbReference type="Gene3D" id="1.10.510.10">
    <property type="entry name" value="Transferase(Phosphotransferase) domain 1"/>
    <property type="match status" value="3"/>
</dbReference>
<dbReference type="STRING" id="144512.A0A0V0TGP1"/>
<evidence type="ECO:0000256" key="8">
    <source>
        <dbReference type="ARBA" id="ARBA00022777"/>
    </source>
</evidence>
<accession>A0A0V0TGP1</accession>
<feature type="non-terminal residue" evidence="18">
    <location>
        <position position="1"/>
    </location>
</feature>
<feature type="compositionally biased region" description="Basic residues" evidence="15">
    <location>
        <begin position="184"/>
        <end position="193"/>
    </location>
</feature>
<dbReference type="SUPFAM" id="SSF56112">
    <property type="entry name" value="Protein kinase-like (PK-like)"/>
    <property type="match status" value="2"/>
</dbReference>
<evidence type="ECO:0000256" key="9">
    <source>
        <dbReference type="ARBA" id="ARBA00022840"/>
    </source>
</evidence>
<dbReference type="GO" id="GO:0004691">
    <property type="term" value="F:cAMP-dependent protein kinase activity"/>
    <property type="evidence" value="ECO:0007669"/>
    <property type="project" value="TreeGrafter"/>
</dbReference>
<evidence type="ECO:0000256" key="12">
    <source>
        <dbReference type="ARBA" id="ARBA00048367"/>
    </source>
</evidence>
<evidence type="ECO:0000256" key="5">
    <source>
        <dbReference type="ARBA" id="ARBA00022553"/>
    </source>
</evidence>
<evidence type="ECO:0000313" key="18">
    <source>
        <dbReference type="EMBL" id="KRX38194.1"/>
    </source>
</evidence>
<keyword evidence="4" id="KW-0723">Serine/threonine-protein kinase</keyword>
<feature type="compositionally biased region" description="Low complexity" evidence="15">
    <location>
        <begin position="194"/>
        <end position="203"/>
    </location>
</feature>
<evidence type="ECO:0000256" key="7">
    <source>
        <dbReference type="ARBA" id="ARBA00022741"/>
    </source>
</evidence>
<evidence type="ECO:0000313" key="19">
    <source>
        <dbReference type="Proteomes" id="UP000055048"/>
    </source>
</evidence>
<dbReference type="FunFam" id="3.30.200.20:FF:000054">
    <property type="entry name" value="Cyclin-dependent kinase 11B"/>
    <property type="match status" value="1"/>
</dbReference>
<feature type="domain" description="Protein kinase" evidence="16">
    <location>
        <begin position="392"/>
        <end position="678"/>
    </location>
</feature>
<feature type="compositionally biased region" description="Basic and acidic residues" evidence="15">
    <location>
        <begin position="64"/>
        <end position="74"/>
    </location>
</feature>
<evidence type="ECO:0000256" key="6">
    <source>
        <dbReference type="ARBA" id="ARBA00022679"/>
    </source>
</evidence>
<feature type="compositionally biased region" description="Basic and acidic residues" evidence="15">
    <location>
        <begin position="171"/>
        <end position="183"/>
    </location>
</feature>
<dbReference type="PANTHER" id="PTHR24353:SF37">
    <property type="entry name" value="CAMP-DEPENDENT PROTEIN KINASE CATALYTIC SUBUNIT PRKX"/>
    <property type="match status" value="1"/>
</dbReference>
<reference evidence="18 19" key="1">
    <citation type="submission" date="2015-01" db="EMBL/GenBank/DDBJ databases">
        <title>Evolution of Trichinella species and genotypes.</title>
        <authorList>
            <person name="Korhonen P.K."/>
            <person name="Edoardo P."/>
            <person name="Giuseppe L.R."/>
            <person name="Gasser R.B."/>
        </authorList>
    </citation>
    <scope>NUCLEOTIDE SEQUENCE [LARGE SCALE GENOMIC DNA]</scope>
    <source>
        <strain evidence="18">ISS417</strain>
    </source>
</reference>
<gene>
    <name evidence="18" type="primary">CDK11B</name>
    <name evidence="18" type="ORF">T05_778</name>
</gene>
<comment type="catalytic activity">
    <reaction evidence="11">
        <text>L-threonyl-[protein] + ATP = O-phospho-L-threonyl-[protein] + ADP + H(+)</text>
        <dbReference type="Rhea" id="RHEA:46608"/>
        <dbReference type="Rhea" id="RHEA-COMP:11060"/>
        <dbReference type="Rhea" id="RHEA-COMP:11605"/>
        <dbReference type="ChEBI" id="CHEBI:15378"/>
        <dbReference type="ChEBI" id="CHEBI:30013"/>
        <dbReference type="ChEBI" id="CHEBI:30616"/>
        <dbReference type="ChEBI" id="CHEBI:61977"/>
        <dbReference type="ChEBI" id="CHEBI:456216"/>
        <dbReference type="EC" id="2.7.11.22"/>
    </reaction>
</comment>
<feature type="compositionally biased region" description="Basic and acidic residues" evidence="15">
    <location>
        <begin position="89"/>
        <end position="100"/>
    </location>
</feature>
<dbReference type="Pfam" id="PF00069">
    <property type="entry name" value="Pkinase"/>
    <property type="match status" value="2"/>
</dbReference>
<dbReference type="FunFam" id="1.10.510.10:FF:000124">
    <property type="entry name" value="cyclin-dependent kinase 11B isoform X1"/>
    <property type="match status" value="1"/>
</dbReference>
<dbReference type="GO" id="GO:0004693">
    <property type="term" value="F:cyclin-dependent protein serine/threonine kinase activity"/>
    <property type="evidence" value="ECO:0007669"/>
    <property type="project" value="UniProtKB-EC"/>
</dbReference>
<evidence type="ECO:0000256" key="10">
    <source>
        <dbReference type="ARBA" id="ARBA00023306"/>
    </source>
</evidence>
<dbReference type="PROSITE" id="PS51285">
    <property type="entry name" value="AGC_KINASE_CTER"/>
    <property type="match status" value="1"/>
</dbReference>
<dbReference type="Gene3D" id="3.30.200.20">
    <property type="entry name" value="Phosphorylase Kinase, domain 1"/>
    <property type="match status" value="2"/>
</dbReference>
<feature type="binding site" evidence="14">
    <location>
        <position position="980"/>
    </location>
    <ligand>
        <name>ATP</name>
        <dbReference type="ChEBI" id="CHEBI:30616"/>
    </ligand>
</feature>
<dbReference type="PROSITE" id="PS00107">
    <property type="entry name" value="PROTEIN_KINASE_ATP"/>
    <property type="match status" value="1"/>
</dbReference>
<evidence type="ECO:0000256" key="4">
    <source>
        <dbReference type="ARBA" id="ARBA00022527"/>
    </source>
</evidence>
<dbReference type="CDD" id="cd07843">
    <property type="entry name" value="STKc_CDC2L1"/>
    <property type="match status" value="1"/>
</dbReference>
<protein>
    <recommendedName>
        <fullName evidence="3">cyclin-dependent kinase</fullName>
        <ecNumber evidence="3">2.7.11.22</ecNumber>
    </recommendedName>
    <alternativeName>
        <fullName evidence="13">Galactosyltransferase-associated protein kinase p58/GTA</fullName>
    </alternativeName>
</protein>
<keyword evidence="6" id="KW-0808">Transferase</keyword>
<comment type="caution">
    <text evidence="18">The sequence shown here is derived from an EMBL/GenBank/DDBJ whole genome shotgun (WGS) entry which is preliminary data.</text>
</comment>
<comment type="cofactor">
    <cofactor evidence="1">
        <name>Mg(2+)</name>
        <dbReference type="ChEBI" id="CHEBI:18420"/>
    </cofactor>
</comment>
<dbReference type="PROSITE" id="PS00108">
    <property type="entry name" value="PROTEIN_KINASE_ST"/>
    <property type="match status" value="1"/>
</dbReference>
<dbReference type="SMART" id="SM00220">
    <property type="entry name" value="S_TKc"/>
    <property type="match status" value="2"/>
</dbReference>
<feature type="domain" description="Protein kinase" evidence="16">
    <location>
        <begin position="951"/>
        <end position="1239"/>
    </location>
</feature>
<evidence type="ECO:0000256" key="1">
    <source>
        <dbReference type="ARBA" id="ARBA00001946"/>
    </source>
</evidence>
<proteinExistence type="inferred from homology"/>
<feature type="compositionally biased region" description="Basic and acidic residues" evidence="15">
    <location>
        <begin position="114"/>
        <end position="158"/>
    </location>
</feature>
<feature type="region of interest" description="Disordered" evidence="15">
    <location>
        <begin position="17"/>
        <end position="203"/>
    </location>
</feature>
<evidence type="ECO:0000259" key="16">
    <source>
        <dbReference type="PROSITE" id="PS50011"/>
    </source>
</evidence>